<protein>
    <recommendedName>
        <fullName evidence="4">Lipoprotein</fullName>
    </recommendedName>
</protein>
<name>A0ABY9X9A6_9BACT</name>
<gene>
    <name evidence="2" type="ORF">F0U60_53680</name>
</gene>
<keyword evidence="3" id="KW-1185">Reference proteome</keyword>
<keyword evidence="1" id="KW-0732">Signal</keyword>
<dbReference type="Proteomes" id="UP001611383">
    <property type="component" value="Chromosome"/>
</dbReference>
<feature type="signal peptide" evidence="1">
    <location>
        <begin position="1"/>
        <end position="20"/>
    </location>
</feature>
<dbReference type="EMBL" id="CP043494">
    <property type="protein sequence ID" value="WNG51986.1"/>
    <property type="molecule type" value="Genomic_DNA"/>
</dbReference>
<dbReference type="PROSITE" id="PS51257">
    <property type="entry name" value="PROKAR_LIPOPROTEIN"/>
    <property type="match status" value="1"/>
</dbReference>
<evidence type="ECO:0000313" key="3">
    <source>
        <dbReference type="Proteomes" id="UP001611383"/>
    </source>
</evidence>
<organism evidence="2 3">
    <name type="scientific">Archangium minus</name>
    <dbReference type="NCBI Taxonomy" id="83450"/>
    <lineage>
        <taxon>Bacteria</taxon>
        <taxon>Pseudomonadati</taxon>
        <taxon>Myxococcota</taxon>
        <taxon>Myxococcia</taxon>
        <taxon>Myxococcales</taxon>
        <taxon>Cystobacterineae</taxon>
        <taxon>Archangiaceae</taxon>
        <taxon>Archangium</taxon>
    </lineage>
</organism>
<reference evidence="2 3" key="1">
    <citation type="submission" date="2019-08" db="EMBL/GenBank/DDBJ databases">
        <title>Archangium and Cystobacter genomes.</title>
        <authorList>
            <person name="Chen I.-C.K."/>
            <person name="Wielgoss S."/>
        </authorList>
    </citation>
    <scope>NUCLEOTIDE SEQUENCE [LARGE SCALE GENOMIC DNA]</scope>
    <source>
        <strain evidence="2 3">Cbm 6</strain>
    </source>
</reference>
<evidence type="ECO:0000256" key="1">
    <source>
        <dbReference type="SAM" id="SignalP"/>
    </source>
</evidence>
<feature type="chain" id="PRO_5046290672" description="Lipoprotein" evidence="1">
    <location>
        <begin position="21"/>
        <end position="494"/>
    </location>
</feature>
<proteinExistence type="predicted"/>
<evidence type="ECO:0000313" key="2">
    <source>
        <dbReference type="EMBL" id="WNG51986.1"/>
    </source>
</evidence>
<dbReference type="RefSeq" id="WP_395812287.1">
    <property type="nucleotide sequence ID" value="NZ_CP043494.1"/>
</dbReference>
<accession>A0ABY9X9A6</accession>
<evidence type="ECO:0008006" key="4">
    <source>
        <dbReference type="Google" id="ProtNLM"/>
    </source>
</evidence>
<sequence length="494" mass="52756">MTPHLRWNPLAALAAALLLAACGGQPSQPPGAPGTAPQGLDAASTGLAYYPLLTPFDLLDTQDTRFPVAAYYAPGTFLRGVLTYPVRAIGAVPAAARAVVARVALTEYSGEWADCYWYWNDSSAQEEFVCPWTYNDVGNEPGSPSRYPVVKFSAAGVPGYIRLGSGPARPTSQVVILPLSADGTLTVETQSGVNVHVELLGYLAAPSPGGLYLHLLSRPRNLFATLQSSPSTAQGFSRLLRPGESLRLPVQGTWTTDVRDANGLVRKEPFTVPQNARVVIGSLEAFVVPPNSTWHLPLRNAVYADGEVVPEEGTTLWDEQVERGPFWSNVNEDGSVRLWSSTDTSVSLDVTGYFSATAADDGNGPGLLFTLAPQATAAVATNTGNWDRRALLTPPAGLPRAPRAVSGRLHYRSVNLSHGNGALRLRIAAEDVTPAYTRAHDLVGSAEDSLDETTFVSRLGAGNALNFLIQMNIDNPPATDHLEVDVFGWWTAAQ</sequence>